<protein>
    <submittedName>
        <fullName evidence="1">Uncharacterized protein</fullName>
    </submittedName>
</protein>
<dbReference type="AlphaFoldDB" id="A0A8D8S5Y6"/>
<accession>A0A8D8S5Y6</accession>
<proteinExistence type="predicted"/>
<organism evidence="1">
    <name type="scientific">Cacopsylla melanoneura</name>
    <dbReference type="NCBI Taxonomy" id="428564"/>
    <lineage>
        <taxon>Eukaryota</taxon>
        <taxon>Metazoa</taxon>
        <taxon>Ecdysozoa</taxon>
        <taxon>Arthropoda</taxon>
        <taxon>Hexapoda</taxon>
        <taxon>Insecta</taxon>
        <taxon>Pterygota</taxon>
        <taxon>Neoptera</taxon>
        <taxon>Paraneoptera</taxon>
        <taxon>Hemiptera</taxon>
        <taxon>Sternorrhyncha</taxon>
        <taxon>Psylloidea</taxon>
        <taxon>Psyllidae</taxon>
        <taxon>Psyllinae</taxon>
        <taxon>Cacopsylla</taxon>
    </lineage>
</organism>
<sequence>MYIPLWSKNFVPWASHKYSFNWLVYIKLLKKKKKSFKKKVSKFYSGQIHSQMRRPVLLPQLQPLNTNQDCSNMFINTTQICSSVFINNTNQNCSNVFFMNTTQIAQINS</sequence>
<evidence type="ECO:0000313" key="1">
    <source>
        <dbReference type="EMBL" id="CAG6662430.1"/>
    </source>
</evidence>
<dbReference type="EMBL" id="HBUF01202666">
    <property type="protein sequence ID" value="CAG6662434.1"/>
    <property type="molecule type" value="Transcribed_RNA"/>
</dbReference>
<name>A0A8D8S5Y6_9HEMI</name>
<dbReference type="EMBL" id="HBUF01202667">
    <property type="protein sequence ID" value="CAG6662436.1"/>
    <property type="molecule type" value="Transcribed_RNA"/>
</dbReference>
<dbReference type="EMBL" id="HBUF01202663">
    <property type="protein sequence ID" value="CAG6662430.1"/>
    <property type="molecule type" value="Transcribed_RNA"/>
</dbReference>
<reference evidence="1" key="1">
    <citation type="submission" date="2021-05" db="EMBL/GenBank/DDBJ databases">
        <authorList>
            <person name="Alioto T."/>
            <person name="Alioto T."/>
            <person name="Gomez Garrido J."/>
        </authorList>
    </citation>
    <scope>NUCLEOTIDE SEQUENCE</scope>
</reference>